<dbReference type="EMBL" id="CP000031">
    <property type="protein sequence ID" value="AAV96571.1"/>
    <property type="molecule type" value="Genomic_DNA"/>
</dbReference>
<reference evidence="1 2" key="2">
    <citation type="journal article" date="2014" name="Stand. Genomic Sci.">
        <title>An updated genome annotation for the model marine bacterium Ruegeria pomeroyi DSS-3.</title>
        <authorList>
            <person name="Rivers A.R."/>
            <person name="Smith C.B."/>
            <person name="Moran M.A."/>
        </authorList>
    </citation>
    <scope>GENOME REANNOTATION</scope>
    <source>
        <strain evidence="2">ATCC 700808 / DSM 15171 / DSS-3</strain>
    </source>
</reference>
<protein>
    <submittedName>
        <fullName evidence="1">Uncharacterized protein</fullName>
    </submittedName>
</protein>
<name>Q5LN69_RUEPO</name>
<keyword evidence="2" id="KW-1185">Reference proteome</keyword>
<evidence type="ECO:0000313" key="1">
    <source>
        <dbReference type="EMBL" id="AAV96571.1"/>
    </source>
</evidence>
<proteinExistence type="predicted"/>
<dbReference type="eggNOG" id="ENOG5033I63">
    <property type="taxonomic scope" value="Bacteria"/>
</dbReference>
<dbReference type="AlphaFoldDB" id="Q5LN69"/>
<accession>Q5LN69</accession>
<dbReference type="HOGENOM" id="CLU_2438951_0_0_5"/>
<dbReference type="Proteomes" id="UP000001023">
    <property type="component" value="Chromosome"/>
</dbReference>
<dbReference type="KEGG" id="sil:SPO3343"/>
<evidence type="ECO:0000313" key="2">
    <source>
        <dbReference type="Proteomes" id="UP000001023"/>
    </source>
</evidence>
<dbReference type="PaxDb" id="246200-SPO3343"/>
<reference evidence="1 2" key="1">
    <citation type="journal article" date="2004" name="Nature">
        <title>Genome sequence of Silicibacter pomeroyi reveals adaptations to the marine environment.</title>
        <authorList>
            <person name="Moran M.A."/>
            <person name="Buchan A."/>
            <person name="Gonzalez J.M."/>
            <person name="Heidelberg J.F."/>
            <person name="Whitman W.B."/>
            <person name="Kiene R.P."/>
            <person name="Henriksen J.R."/>
            <person name="King G.M."/>
            <person name="Belas R."/>
            <person name="Fuqua C."/>
            <person name="Brinkac L."/>
            <person name="Lewis M."/>
            <person name="Johri S."/>
            <person name="Weaver B."/>
            <person name="Pai G."/>
            <person name="Eisen J.A."/>
            <person name="Rahe E."/>
            <person name="Sheldon W.M."/>
            <person name="Ye W."/>
            <person name="Miller T.R."/>
            <person name="Carlton J."/>
            <person name="Rasko D.A."/>
            <person name="Paulsen I.T."/>
            <person name="Ren Q."/>
            <person name="Daugherty S.C."/>
            <person name="Deboy R.T."/>
            <person name="Dodson R.J."/>
            <person name="Durkin A.S."/>
            <person name="Madupu R."/>
            <person name="Nelson W.C."/>
            <person name="Sullivan S.A."/>
            <person name="Rosovitz M.J."/>
            <person name="Haft D.H."/>
            <person name="Selengut J."/>
            <person name="Ward N."/>
        </authorList>
    </citation>
    <scope>NUCLEOTIDE SEQUENCE [LARGE SCALE GENOMIC DNA]</scope>
    <source>
        <strain evidence="2">ATCC 700808 / DSM 15171 / DSS-3</strain>
    </source>
</reference>
<gene>
    <name evidence="1" type="ordered locus">SPO3343</name>
</gene>
<organism evidence="1 2">
    <name type="scientific">Ruegeria pomeroyi (strain ATCC 700808 / DSM 15171 / DSS-3)</name>
    <name type="common">Silicibacter pomeroyi</name>
    <dbReference type="NCBI Taxonomy" id="246200"/>
    <lineage>
        <taxon>Bacteria</taxon>
        <taxon>Pseudomonadati</taxon>
        <taxon>Pseudomonadota</taxon>
        <taxon>Alphaproteobacteria</taxon>
        <taxon>Rhodobacterales</taxon>
        <taxon>Roseobacteraceae</taxon>
        <taxon>Ruegeria</taxon>
    </lineage>
</organism>
<sequence>MNFRPDQQSVSKSATKPWRTEMAQADIGGTMIEAGVLDLLQRERAKALSAREWKFRLMGYGYAIKDVQGAQVVTRLPQGVELGVLPAEFA</sequence>